<dbReference type="VEuPathDB" id="GiardiaDB:SS50377_20353"/>
<keyword evidence="3" id="KW-1185">Reference proteome</keyword>
<dbReference type="EMBL" id="KI546147">
    <property type="protein sequence ID" value="EST43034.1"/>
    <property type="molecule type" value="Genomic_DNA"/>
</dbReference>
<dbReference type="AlphaFoldDB" id="V6LQK0"/>
<protein>
    <submittedName>
        <fullName evidence="1">Uncharacterized protein</fullName>
    </submittedName>
</protein>
<sequence>MNQIDAILKYIKRPLVHYTLSENLQNLLQNYHRTSLFKSLSMLPPTLVNFPLSFINSQGKQEKAFIEHVSFRYLPLSSEIPSPHYHTIQPQLNQTFENIFKKSASVNGLAAYIRGLDYDYSDEIFSQVHFISSDEEIPTNLPSQVILVILPGPRTPPPSQNIKNTLIRISSGLPFTPQAINEFLEIFMVDDQNKLDNPQFSSFLLQFQQKIAPIVLDKIQQSLLSTSKIANQRKLFSSANNDEFRLKTGSYLYLLNLQTQASDYFKLIQSSKYLVFALERLNRIKHCQFSQQLLLLAQDTGNLICRRITILMFIQSRDNEIYNNILSGQIMYSEYVNSIQNAHCYLIAYDYNKRFGIRNLSLLYNSVKIYFLQKMYENSYTLCNELIKRTIRISDNEHVKQSILTIQIGNSVGIDREKCLQFSRQIAGINAKAKSLSKNFNNKQLISKWIGKQMVEISEYRVIQNGISQNFEEIAFNQDFVMESQLEAIPCSRAVVIYRAMNTIRKIQQNIEIEEINPFLEINAYRNKNLYKNECNQLNLDNTLFNGCFCIDKNELVLNQAIYGKYQKVSQQYKIGDDIQILILVKYKAAYFDSIVSNSLLISENQKLQITQQMPLSINDNTILIFRFKLQENEHFTQLQLTLNGQQIIFTVDIKFILKSERISNLCLQLPKTIKTNHYYQGKLTLDKEEQTNILLTSNLNQHIQFDSTKYFQFDSPKNIDDVQKFLDVLSLENTDLQLIIQNKEFRQNALSTILLKKLQYNLLIQKQFKEDLNITQTTSNDINFTLQFSKPGAYVVSLYVYDGYHFAKIQQHIDVIEGTKNMTKLAGYKIVNKQLKFYIMRENQDKNSFIYSNYGNLDRIGKVSAQITLQRNMQQDQNIDSVFQYYKRILISKSLDQIICVVDDAIHQLDQITYIESSQVKEQQKLGKSLLEKDINGLNIIYSQYISSILAKQPIMFITLDEQKIWFNYSKMNLELISGCVYQVSEDIGKLNIELLNITDYQQTISVLIQPILGFVQGDLIFDIIVEKQSYICKVLDFYSTIKIFLNAQLVFE</sequence>
<dbReference type="Proteomes" id="UP000018208">
    <property type="component" value="Unassembled WGS sequence"/>
</dbReference>
<evidence type="ECO:0000313" key="2">
    <source>
        <dbReference type="EMBL" id="KAH0577005.1"/>
    </source>
</evidence>
<proteinExistence type="predicted"/>
<evidence type="ECO:0000313" key="1">
    <source>
        <dbReference type="EMBL" id="EST43034.1"/>
    </source>
</evidence>
<gene>
    <name evidence="1" type="ORF">SS50377_17336</name>
    <name evidence="2" type="ORF">SS50377_20353</name>
</gene>
<evidence type="ECO:0000313" key="3">
    <source>
        <dbReference type="Proteomes" id="UP000018208"/>
    </source>
</evidence>
<name>V6LQK0_9EUKA</name>
<dbReference type="EMBL" id="AUWU02000001">
    <property type="protein sequence ID" value="KAH0577005.1"/>
    <property type="molecule type" value="Genomic_DNA"/>
</dbReference>
<organism evidence="1">
    <name type="scientific">Spironucleus salmonicida</name>
    <dbReference type="NCBI Taxonomy" id="348837"/>
    <lineage>
        <taxon>Eukaryota</taxon>
        <taxon>Metamonada</taxon>
        <taxon>Diplomonadida</taxon>
        <taxon>Hexamitidae</taxon>
        <taxon>Hexamitinae</taxon>
        <taxon>Spironucleus</taxon>
    </lineage>
</organism>
<reference evidence="1 2" key="1">
    <citation type="journal article" date="2014" name="PLoS Genet.">
        <title>The Genome of Spironucleus salmonicida Highlights a Fish Pathogen Adapted to Fluctuating Environments.</title>
        <authorList>
            <person name="Xu F."/>
            <person name="Jerlstrom-Hultqvist J."/>
            <person name="Einarsson E."/>
            <person name="Astvaldsson A."/>
            <person name="Svard S.G."/>
            <person name="Andersson J.O."/>
        </authorList>
    </citation>
    <scope>NUCLEOTIDE SEQUENCE</scope>
    <source>
        <strain evidence="2">ATCC 50377</strain>
    </source>
</reference>
<reference evidence="2" key="2">
    <citation type="submission" date="2020-12" db="EMBL/GenBank/DDBJ databases">
        <title>New Spironucleus salmonicida genome in near-complete chromosomes.</title>
        <authorList>
            <person name="Xu F."/>
            <person name="Kurt Z."/>
            <person name="Jimenez-Gonzalez A."/>
            <person name="Astvaldsson A."/>
            <person name="Andersson J.O."/>
            <person name="Svard S.G."/>
        </authorList>
    </citation>
    <scope>NUCLEOTIDE SEQUENCE</scope>
    <source>
        <strain evidence="2">ATCC 50377</strain>
    </source>
</reference>
<accession>V6LQK0</accession>